<evidence type="ECO:0000256" key="3">
    <source>
        <dbReference type="ARBA" id="ARBA00022801"/>
    </source>
</evidence>
<feature type="domain" description="Cathepsin propeptide inhibitor" evidence="10">
    <location>
        <begin position="431"/>
        <end position="487"/>
    </location>
</feature>
<dbReference type="InterPro" id="IPR039417">
    <property type="entry name" value="Peptidase_C1A_papain-like"/>
</dbReference>
<dbReference type="PRINTS" id="PR00705">
    <property type="entry name" value="PAPAIN"/>
</dbReference>
<protein>
    <submittedName>
        <fullName evidence="11">Uncharacterized protein</fullName>
    </submittedName>
</protein>
<dbReference type="SUPFAM" id="SSF54001">
    <property type="entry name" value="Cysteine proteinases"/>
    <property type="match status" value="1"/>
</dbReference>
<dbReference type="InterPro" id="IPR034113">
    <property type="entry name" value="SCP_GAPR1-like"/>
</dbReference>
<dbReference type="Gene3D" id="3.40.33.10">
    <property type="entry name" value="CAP"/>
    <property type="match status" value="1"/>
</dbReference>
<comment type="caution">
    <text evidence="11">The sequence shown here is derived from an EMBL/GenBank/DDBJ whole genome shotgun (WGS) entry which is preliminary data.</text>
</comment>
<feature type="compositionally biased region" description="Low complexity" evidence="7">
    <location>
        <begin position="1081"/>
        <end position="1106"/>
    </location>
</feature>
<evidence type="ECO:0000256" key="7">
    <source>
        <dbReference type="SAM" id="MobiDB-lite"/>
    </source>
</evidence>
<gene>
    <name evidence="11" type="ORF">PEVE_00008042</name>
</gene>
<dbReference type="InterPro" id="IPR013201">
    <property type="entry name" value="Prot_inhib_I29"/>
</dbReference>
<dbReference type="Pfam" id="PF00112">
    <property type="entry name" value="Peptidase_C1"/>
    <property type="match status" value="1"/>
</dbReference>
<evidence type="ECO:0000313" key="11">
    <source>
        <dbReference type="EMBL" id="CAH3171748.1"/>
    </source>
</evidence>
<dbReference type="Gene3D" id="3.90.70.10">
    <property type="entry name" value="Cysteine proteinases"/>
    <property type="match status" value="1"/>
</dbReference>
<feature type="compositionally biased region" description="Polar residues" evidence="7">
    <location>
        <begin position="792"/>
        <end position="806"/>
    </location>
</feature>
<feature type="compositionally biased region" description="Polar residues" evidence="7">
    <location>
        <begin position="831"/>
        <end position="866"/>
    </location>
</feature>
<dbReference type="SMART" id="SM00645">
    <property type="entry name" value="Pept_C1"/>
    <property type="match status" value="1"/>
</dbReference>
<feature type="region of interest" description="Disordered" evidence="7">
    <location>
        <begin position="1081"/>
        <end position="1125"/>
    </location>
</feature>
<keyword evidence="12" id="KW-1185">Reference proteome</keyword>
<dbReference type="SMART" id="SM00848">
    <property type="entry name" value="Inhibitor_I29"/>
    <property type="match status" value="1"/>
</dbReference>
<dbReference type="SMART" id="SM00198">
    <property type="entry name" value="SCP"/>
    <property type="match status" value="1"/>
</dbReference>
<feature type="domain" description="Peptidase C1A papain C-terminal" evidence="9">
    <location>
        <begin position="526"/>
        <end position="740"/>
    </location>
</feature>
<feature type="domain" description="SCP" evidence="8">
    <location>
        <begin position="49"/>
        <end position="187"/>
    </location>
</feature>
<dbReference type="CDD" id="cd05382">
    <property type="entry name" value="CAP_GAPR1-like"/>
    <property type="match status" value="1"/>
</dbReference>
<proteinExistence type="inferred from homology"/>
<keyword evidence="6" id="KW-1015">Disulfide bond</keyword>
<dbReference type="Proteomes" id="UP001159427">
    <property type="component" value="Unassembled WGS sequence"/>
</dbReference>
<dbReference type="SUPFAM" id="SSF55797">
    <property type="entry name" value="PR-1-like"/>
    <property type="match status" value="1"/>
</dbReference>
<name>A0ABN8R1P1_9CNID</name>
<dbReference type="Pfam" id="PF00188">
    <property type="entry name" value="CAP"/>
    <property type="match status" value="1"/>
</dbReference>
<dbReference type="PROSITE" id="PS00640">
    <property type="entry name" value="THIOL_PROTEASE_ASN"/>
    <property type="match status" value="1"/>
</dbReference>
<evidence type="ECO:0000313" key="12">
    <source>
        <dbReference type="Proteomes" id="UP001159427"/>
    </source>
</evidence>
<dbReference type="InterPro" id="IPR038765">
    <property type="entry name" value="Papain-like_cys_pep_sf"/>
</dbReference>
<dbReference type="PROSITE" id="PS00139">
    <property type="entry name" value="THIOL_PROTEASE_CYS"/>
    <property type="match status" value="1"/>
</dbReference>
<dbReference type="EMBL" id="CALNXI010001545">
    <property type="protein sequence ID" value="CAH3171748.1"/>
    <property type="molecule type" value="Genomic_DNA"/>
</dbReference>
<dbReference type="InterPro" id="IPR035940">
    <property type="entry name" value="CAP_sf"/>
</dbReference>
<dbReference type="PANTHER" id="PTHR12411">
    <property type="entry name" value="CYSTEINE PROTEASE FAMILY C1-RELATED"/>
    <property type="match status" value="1"/>
</dbReference>
<dbReference type="InterPro" id="IPR014044">
    <property type="entry name" value="CAP_dom"/>
</dbReference>
<keyword evidence="5" id="KW-0865">Zymogen</keyword>
<keyword evidence="3" id="KW-0378">Hydrolase</keyword>
<evidence type="ECO:0000259" key="10">
    <source>
        <dbReference type="SMART" id="SM00848"/>
    </source>
</evidence>
<reference evidence="11 12" key="1">
    <citation type="submission" date="2022-05" db="EMBL/GenBank/DDBJ databases">
        <authorList>
            <consortium name="Genoscope - CEA"/>
            <person name="William W."/>
        </authorList>
    </citation>
    <scope>NUCLEOTIDE SEQUENCE [LARGE SCALE GENOMIC DNA]</scope>
</reference>
<comment type="similarity">
    <text evidence="1">Belongs to the peptidase C1 family.</text>
</comment>
<feature type="compositionally biased region" description="Basic residues" evidence="7">
    <location>
        <begin position="767"/>
        <end position="776"/>
    </location>
</feature>
<dbReference type="InterPro" id="IPR025661">
    <property type="entry name" value="Pept_asp_AS"/>
</dbReference>
<dbReference type="InterPro" id="IPR013128">
    <property type="entry name" value="Peptidase_C1A"/>
</dbReference>
<evidence type="ECO:0000256" key="1">
    <source>
        <dbReference type="ARBA" id="ARBA00008455"/>
    </source>
</evidence>
<dbReference type="InterPro" id="IPR000169">
    <property type="entry name" value="Pept_cys_AS"/>
</dbReference>
<evidence type="ECO:0000259" key="8">
    <source>
        <dbReference type="SMART" id="SM00198"/>
    </source>
</evidence>
<evidence type="ECO:0000256" key="6">
    <source>
        <dbReference type="ARBA" id="ARBA00023157"/>
    </source>
</evidence>
<dbReference type="CDD" id="cd02248">
    <property type="entry name" value="Peptidase_C1A"/>
    <property type="match status" value="1"/>
</dbReference>
<evidence type="ECO:0000256" key="4">
    <source>
        <dbReference type="ARBA" id="ARBA00022807"/>
    </source>
</evidence>
<dbReference type="InterPro" id="IPR000668">
    <property type="entry name" value="Peptidase_C1A_C"/>
</dbReference>
<dbReference type="Pfam" id="PF08246">
    <property type="entry name" value="Inhibitor_I29"/>
    <property type="match status" value="1"/>
</dbReference>
<evidence type="ECO:0000256" key="2">
    <source>
        <dbReference type="ARBA" id="ARBA00022670"/>
    </source>
</evidence>
<keyword evidence="2" id="KW-0645">Protease</keyword>
<organism evidence="11 12">
    <name type="scientific">Porites evermanni</name>
    <dbReference type="NCBI Taxonomy" id="104178"/>
    <lineage>
        <taxon>Eukaryota</taxon>
        <taxon>Metazoa</taxon>
        <taxon>Cnidaria</taxon>
        <taxon>Anthozoa</taxon>
        <taxon>Hexacorallia</taxon>
        <taxon>Scleractinia</taxon>
        <taxon>Fungiina</taxon>
        <taxon>Poritidae</taxon>
        <taxon>Porites</taxon>
    </lineage>
</organism>
<keyword evidence="4" id="KW-0788">Thiol protease</keyword>
<evidence type="ECO:0000259" key="9">
    <source>
        <dbReference type="SMART" id="SM00645"/>
    </source>
</evidence>
<accession>A0ABN8R1P1</accession>
<evidence type="ECO:0000256" key="5">
    <source>
        <dbReference type="ARBA" id="ARBA00023145"/>
    </source>
</evidence>
<sequence length="1169" mass="133178">MNRQFVVTKAYFLAVGLLLYYKYAQTAGKVQSEVQQRDLNGLLKSKFITFARQGFQEHNNFRALHHISPLKWSDKLAIQAQKLAYKMALKGTIQVPGIDLFGENRAKLSAVNFDCETAGEEATKIWYNQGNNYSYADPRLNSNTDSFTQVVWKGTREVGMGCAQRKGTLSNEIFVVALYYPPGNSPRALRENVVSPNGVETMRIIEVNYFLFFQAALYLARAADDSNEYQMTKASKKSIELQTAYVYRTNLPRRHHYSGTDKTFQRADLGKYGVTLKVVPMHTEKDGNYIGCWKLEGHKGWPIIPQPIVPNMTYFKYAGEEVYMGTPATRWEYRYMVFGLLNSHTLLVSKLDTMRPVRYEMKGYDSLMASYYDNYVVEYISFEDWEPDLEKFELPKDQWCYNWSHSLDSHFVSNPMGEFMSYGEDIVEEMYQVYKDHHNKIHDSQHEHVKRKHIFRHNMRYIRSINRQNLAYKLAPNHLVDLTDEEYDGHAGLSDDNNTDHKGGVHLEEHHESYSNMSAVLKTVEVPDELDWREYGAVTPVRGQGICGSCYALGAVGAVEGAYFMKTGQLVELSAQQVIDCSWGSGNHGCRGGWYNKALSWIYMNGVAKAKNYGPYLAQEGTCETLGIKERVKIDAFAFVPKYNNSALKRAIAKYGPACVSINQRPLSLKFYSWGIYDNPECDNSSTRHTVLVVGYGKENGVPYWLVKNSWSSSWGIDGYIKLAWRNNICGVTKNPVVALFKHTTFQFPVKEKIDRVNPLEPSTMGRKVHAKHKPGYHSNVNGSSFVRRKNNPSLTSSPGNRNRTSGGKRKFKENHSAHQAKIQRHEIKTLKTSTIPISRGNKSSIYSSTGTNKDQGLGTPTHSTGFLQKQSLHTQKVEETVDKTVDKTIEISSSKVKPQTNKDFQYTANKNPDRAAVKSSLPPNTETNELNTAYDVYREGQQNLAHYDTQGDEEIMARQNLVDYNTPKPLQNVVWDKTLSGIEQEYYYPSYEYNNNYNTYPVEYGAKNGFFEPANEGLNRDYADENVVEQNYLNSRQWLPAKQSDRTRNLNAMEAAPLLNSQESVKLLTVEGKQTIEAPAKPSTTTTTKELKKTAPAKPSTTTTTKELKKTVHNKSTSTSKKERHFAGKLQDIYDKLEEVIASGKLKKHRQLKKNHMLWGYLKKNGKK</sequence>
<feature type="region of interest" description="Disordered" evidence="7">
    <location>
        <begin position="760"/>
        <end position="866"/>
    </location>
</feature>